<evidence type="ECO:0000313" key="3">
    <source>
        <dbReference type="Proteomes" id="UP000677803"/>
    </source>
</evidence>
<protein>
    <submittedName>
        <fullName evidence="2">(Atlantic silverside) hypothetical protein</fullName>
    </submittedName>
</protein>
<dbReference type="Proteomes" id="UP000677803">
    <property type="component" value="Unassembled WGS sequence"/>
</dbReference>
<accession>A0A8S4AH62</accession>
<comment type="caution">
    <text evidence="2">The sequence shown here is derived from an EMBL/GenBank/DDBJ whole genome shotgun (WGS) entry which is preliminary data.</text>
</comment>
<proteinExistence type="predicted"/>
<dbReference type="OrthoDB" id="10654535at2759"/>
<evidence type="ECO:0000256" key="1">
    <source>
        <dbReference type="SAM" id="MobiDB-lite"/>
    </source>
</evidence>
<keyword evidence="3" id="KW-1185">Reference proteome</keyword>
<dbReference type="AlphaFoldDB" id="A0A8S4AH62"/>
<organism evidence="2 3">
    <name type="scientific">Menidia menidia</name>
    <name type="common">Atlantic silverside</name>
    <dbReference type="NCBI Taxonomy" id="238744"/>
    <lineage>
        <taxon>Eukaryota</taxon>
        <taxon>Metazoa</taxon>
        <taxon>Chordata</taxon>
        <taxon>Craniata</taxon>
        <taxon>Vertebrata</taxon>
        <taxon>Euteleostomi</taxon>
        <taxon>Actinopterygii</taxon>
        <taxon>Neopterygii</taxon>
        <taxon>Teleostei</taxon>
        <taxon>Neoteleostei</taxon>
        <taxon>Acanthomorphata</taxon>
        <taxon>Ovalentaria</taxon>
        <taxon>Atherinomorphae</taxon>
        <taxon>Atheriniformes</taxon>
        <taxon>Atherinopsidae</taxon>
        <taxon>Menidiinae</taxon>
        <taxon>Menidia</taxon>
    </lineage>
</organism>
<gene>
    <name evidence="2" type="ORF">MMEN_LOCUS4834</name>
</gene>
<feature type="region of interest" description="Disordered" evidence="1">
    <location>
        <begin position="44"/>
        <end position="73"/>
    </location>
</feature>
<sequence>MNRLTRVVAEGSGLKEGDWRSLLQPSEPLEPLEPFCCMHAAGQLSAREDDSTSHSARTSGRPTTITTTQGVGRRVWLEQRPGLSPPPSGTTARAGTVHLHTRERAHRISTEGRRSKLRWLKCAALKWHSTPAYMISEGSTPLRAVRSSVIPRSRTEPKSLKVKVNFDVQAAFLTVVSAASLSLLSLLCLRCRRKTKIIQEENVIYDPQTFETIQESSFTEVHSISSTPEHDYVSRLAPPPVLTWLTLSSVFHLAQQVAVSPPPGQQGHQRRPWVSVLTGLLLLDLLTDDCDAARLGHLHHLVHEILGSFGEVIPLEDAHGAVPHDLLGPAHSLGVGLGALRSTVQTLWGHHPVTRAPAYVRTPACTSLSGPLTIQPAGMPAATVAIPVAAFSSNLSAVTKSTGRVILTPFFSALAIKSLTMPAPSSSYREVPICKISSNKKKRQTLYSGRTKLTNQNSALRGWVALG</sequence>
<feature type="compositionally biased region" description="Low complexity" evidence="1">
    <location>
        <begin position="57"/>
        <end position="73"/>
    </location>
</feature>
<reference evidence="2" key="1">
    <citation type="submission" date="2021-05" db="EMBL/GenBank/DDBJ databases">
        <authorList>
            <person name="Tigano A."/>
        </authorList>
    </citation>
    <scope>NUCLEOTIDE SEQUENCE</scope>
</reference>
<name>A0A8S4AH62_9TELE</name>
<evidence type="ECO:0000313" key="2">
    <source>
        <dbReference type="EMBL" id="CAG5870839.1"/>
    </source>
</evidence>
<dbReference type="EMBL" id="CAJRST010004446">
    <property type="protein sequence ID" value="CAG5870839.1"/>
    <property type="molecule type" value="Genomic_DNA"/>
</dbReference>